<keyword evidence="4" id="KW-1185">Reference proteome</keyword>
<dbReference type="MGI" id="MGI:1916523">
    <property type="gene designation" value="Tmt1a"/>
</dbReference>
<feature type="compositionally biased region" description="Basic and acidic residues" evidence="1">
    <location>
        <begin position="1"/>
        <end position="11"/>
    </location>
</feature>
<dbReference type="ExpressionAtlas" id="A0A2R8VHC8">
    <property type="expression patterns" value="baseline and differential"/>
</dbReference>
<reference evidence="2" key="3">
    <citation type="submission" date="2025-08" db="UniProtKB">
        <authorList>
            <consortium name="Ensembl"/>
        </authorList>
    </citation>
    <scope>IDENTIFICATION</scope>
    <source>
        <strain evidence="2">C57BL/6J</strain>
    </source>
</reference>
<protein>
    <submittedName>
        <fullName evidence="2">Thiol methyltransferase 1A1</fullName>
    </submittedName>
</protein>
<evidence type="ECO:0000313" key="3">
    <source>
        <dbReference type="MGI" id="MGI:1916523"/>
    </source>
</evidence>
<proteinExistence type="predicted"/>
<dbReference type="VEuPathDB" id="HostDB:ENSMUSG00000054619"/>
<feature type="region of interest" description="Disordered" evidence="1">
    <location>
        <begin position="1"/>
        <end position="42"/>
    </location>
</feature>
<dbReference type="AlphaFoldDB" id="A0A2R8VHC8"/>
<reference evidence="2 4" key="1">
    <citation type="journal article" date="2009" name="PLoS Biol.">
        <title>Lineage-specific biology revealed by a finished genome assembly of the mouse.</title>
        <authorList>
            <consortium name="Mouse Genome Sequencing Consortium"/>
            <person name="Church D.M."/>
            <person name="Goodstadt L."/>
            <person name="Hillier L.W."/>
            <person name="Zody M.C."/>
            <person name="Goldstein S."/>
            <person name="She X."/>
            <person name="Bult C.J."/>
            <person name="Agarwala R."/>
            <person name="Cherry J.L."/>
            <person name="DiCuccio M."/>
            <person name="Hlavina W."/>
            <person name="Kapustin Y."/>
            <person name="Meric P."/>
            <person name="Maglott D."/>
            <person name="Birtle Z."/>
            <person name="Marques A.C."/>
            <person name="Graves T."/>
            <person name="Zhou S."/>
            <person name="Teague B."/>
            <person name="Potamousis K."/>
            <person name="Churas C."/>
            <person name="Place M."/>
            <person name="Herschleb J."/>
            <person name="Runnheim R."/>
            <person name="Forrest D."/>
            <person name="Amos-Landgraf J."/>
            <person name="Schwartz D.C."/>
            <person name="Cheng Z."/>
            <person name="Lindblad-Toh K."/>
            <person name="Eichler E.E."/>
            <person name="Ponting C.P."/>
        </authorList>
    </citation>
    <scope>NUCLEOTIDE SEQUENCE [LARGE SCALE GENOMIC DNA]</scope>
    <source>
        <strain evidence="2 4">C57BL/6J</strain>
    </source>
</reference>
<reference evidence="2" key="4">
    <citation type="submission" date="2025-09" db="UniProtKB">
        <authorList>
            <consortium name="Ensembl"/>
        </authorList>
    </citation>
    <scope>IDENTIFICATION</scope>
    <source>
        <strain evidence="2">C57BL/6J</strain>
    </source>
</reference>
<name>A0A2R8VHC8_MOUSE</name>
<evidence type="ECO:0000313" key="4">
    <source>
        <dbReference type="Proteomes" id="UP000000589"/>
    </source>
</evidence>
<dbReference type="Ensembl" id="ENSMUST00000231166.2">
    <property type="protein sequence ID" value="ENSMUSP00000154972.2"/>
    <property type="gene ID" value="ENSMUSG00000054619.8"/>
</dbReference>
<organism evidence="2 4">
    <name type="scientific">Mus musculus</name>
    <name type="common">Mouse</name>
    <dbReference type="NCBI Taxonomy" id="10090"/>
    <lineage>
        <taxon>Eukaryota</taxon>
        <taxon>Metazoa</taxon>
        <taxon>Chordata</taxon>
        <taxon>Craniata</taxon>
        <taxon>Vertebrata</taxon>
        <taxon>Euteleostomi</taxon>
        <taxon>Mammalia</taxon>
        <taxon>Eutheria</taxon>
        <taxon>Euarchontoglires</taxon>
        <taxon>Glires</taxon>
        <taxon>Rodentia</taxon>
        <taxon>Myomorpha</taxon>
        <taxon>Muroidea</taxon>
        <taxon>Muridae</taxon>
        <taxon>Murinae</taxon>
        <taxon>Mus</taxon>
        <taxon>Mus</taxon>
    </lineage>
</organism>
<dbReference type="Bgee" id="ENSMUSG00000054619">
    <property type="expression patterns" value="Expressed in right lung and 243 other cell types or tissues"/>
</dbReference>
<evidence type="ECO:0000313" key="2">
    <source>
        <dbReference type="Ensembl" id="ENSMUSP00000154972.2"/>
    </source>
</evidence>
<evidence type="ECO:0000256" key="1">
    <source>
        <dbReference type="SAM" id="MobiDB-lite"/>
    </source>
</evidence>
<feature type="region of interest" description="Disordered" evidence="1">
    <location>
        <begin position="75"/>
        <end position="115"/>
    </location>
</feature>
<accession>A0A2R8VHC8</accession>
<gene>
    <name evidence="2 3" type="primary">Tmt1a</name>
    <name evidence="3" type="synonym">Mettl7a1</name>
</gene>
<dbReference type="AGR" id="MGI:1916523"/>
<reference evidence="2 4" key="2">
    <citation type="journal article" date="2011" name="PLoS Biol.">
        <title>Modernizing reference genome assemblies.</title>
        <authorList>
            <person name="Church D.M."/>
            <person name="Schneider V.A."/>
            <person name="Graves T."/>
            <person name="Auger K."/>
            <person name="Cunningham F."/>
            <person name="Bouk N."/>
            <person name="Chen H.C."/>
            <person name="Agarwala R."/>
            <person name="McLaren W.M."/>
            <person name="Ritchie G.R."/>
            <person name="Albracht D."/>
            <person name="Kremitzki M."/>
            <person name="Rock S."/>
            <person name="Kotkiewicz H."/>
            <person name="Kremitzki C."/>
            <person name="Wollam A."/>
            <person name="Trani L."/>
            <person name="Fulton L."/>
            <person name="Fulton R."/>
            <person name="Matthews L."/>
            <person name="Whitehead S."/>
            <person name="Chow W."/>
            <person name="Torrance J."/>
            <person name="Dunn M."/>
            <person name="Harden G."/>
            <person name="Threadgold G."/>
            <person name="Wood J."/>
            <person name="Collins J."/>
            <person name="Heath P."/>
            <person name="Griffiths G."/>
            <person name="Pelan S."/>
            <person name="Grafham D."/>
            <person name="Eichler E.E."/>
            <person name="Weinstock G."/>
            <person name="Mardis E.R."/>
            <person name="Wilson R.K."/>
            <person name="Howe K."/>
            <person name="Flicek P."/>
            <person name="Hubbard T."/>
        </authorList>
    </citation>
    <scope>NUCLEOTIDE SEQUENCE [LARGE SCALE GENOMIC DNA]</scope>
    <source>
        <strain evidence="2 4">C57BL/6J</strain>
    </source>
</reference>
<dbReference type="GeneTree" id="ENSGT00940000154786"/>
<sequence>MGTEKLLDGEPKAGALQQSAGVRRPLGEADSAGGGLRHRSQLQVLSPRVQGHLYRPQPQLREVLVQERRREPAAAVRALRGGSRGGHAPGDRWLCGRGGLHPGAVLGEEPGEDSA</sequence>
<dbReference type="Proteomes" id="UP000000589">
    <property type="component" value="Chromosome 15"/>
</dbReference>